<evidence type="ECO:0000313" key="3">
    <source>
        <dbReference type="EMBL" id="MCU9594315.1"/>
    </source>
</evidence>
<dbReference type="InterPro" id="IPR000305">
    <property type="entry name" value="GIY-YIG_endonuc"/>
</dbReference>
<name>A0ABT2WF68_9BACI</name>
<gene>
    <name evidence="3" type="ORF">OEV82_07590</name>
</gene>
<dbReference type="InterPro" id="IPR050190">
    <property type="entry name" value="UPF0213_domain"/>
</dbReference>
<dbReference type="PROSITE" id="PS50164">
    <property type="entry name" value="GIY_YIG"/>
    <property type="match status" value="1"/>
</dbReference>
<evidence type="ECO:0000259" key="2">
    <source>
        <dbReference type="PROSITE" id="PS50164"/>
    </source>
</evidence>
<keyword evidence="4" id="KW-1185">Reference proteome</keyword>
<protein>
    <submittedName>
        <fullName evidence="3">GIY-YIG nuclease family protein</fullName>
    </submittedName>
</protein>
<proteinExistence type="inferred from homology"/>
<dbReference type="Pfam" id="PF01541">
    <property type="entry name" value="GIY-YIG"/>
    <property type="match status" value="1"/>
</dbReference>
<accession>A0ABT2WF68</accession>
<dbReference type="CDD" id="cd10456">
    <property type="entry name" value="GIY-YIG_UPF0213"/>
    <property type="match status" value="1"/>
</dbReference>
<feature type="domain" description="GIY-YIG" evidence="2">
    <location>
        <begin position="4"/>
        <end position="79"/>
    </location>
</feature>
<dbReference type="EMBL" id="JAOUSE010000018">
    <property type="protein sequence ID" value="MCU9594315.1"/>
    <property type="molecule type" value="Genomic_DNA"/>
</dbReference>
<comment type="similarity">
    <text evidence="1">Belongs to the UPF0213 family.</text>
</comment>
<dbReference type="RefSeq" id="WP_173659516.1">
    <property type="nucleotide sequence ID" value="NZ_JAOUSE010000018.1"/>
</dbReference>
<dbReference type="PANTHER" id="PTHR34477">
    <property type="entry name" value="UPF0213 PROTEIN YHBQ"/>
    <property type="match status" value="1"/>
</dbReference>
<dbReference type="Proteomes" id="UP001208656">
    <property type="component" value="Unassembled WGS sequence"/>
</dbReference>
<evidence type="ECO:0000256" key="1">
    <source>
        <dbReference type="ARBA" id="ARBA00007435"/>
    </source>
</evidence>
<dbReference type="SUPFAM" id="SSF82771">
    <property type="entry name" value="GIY-YIG endonuclease"/>
    <property type="match status" value="1"/>
</dbReference>
<comment type="caution">
    <text evidence="3">The sequence shown here is derived from an EMBL/GenBank/DDBJ whole genome shotgun (WGS) entry which is preliminary data.</text>
</comment>
<evidence type="ECO:0000313" key="4">
    <source>
        <dbReference type="Proteomes" id="UP001208656"/>
    </source>
</evidence>
<dbReference type="InterPro" id="IPR035901">
    <property type="entry name" value="GIY-YIG_endonuc_sf"/>
</dbReference>
<sequence>MVKNNYYFYVLECADGSFYGGYAADVQKRLAVHNSGKGAKYTRNRLPVKLIYYERYGTKSEAMRAEYKFKKLTRKEKEKFLREFWSREHTKELSKQ</sequence>
<dbReference type="PANTHER" id="PTHR34477:SF1">
    <property type="entry name" value="UPF0213 PROTEIN YHBQ"/>
    <property type="match status" value="1"/>
</dbReference>
<reference evidence="3 4" key="1">
    <citation type="submission" date="2022-10" db="EMBL/GenBank/DDBJ databases">
        <title>Description of Fervidibacillus gen. nov. in the family Fervidibacillaceae fam. nov. with two species, Fervidibacillus albus sp. nov., and Fervidibacillus halotolerans sp. nov., isolated from tidal flat sediments.</title>
        <authorList>
            <person name="Kwon K.K."/>
            <person name="Yang S.-H."/>
        </authorList>
    </citation>
    <scope>NUCLEOTIDE SEQUENCE [LARGE SCALE GENOMIC DNA]</scope>
    <source>
        <strain evidence="3 4">DSM 23332</strain>
    </source>
</reference>
<dbReference type="Gene3D" id="3.40.1440.10">
    <property type="entry name" value="GIY-YIG endonuclease"/>
    <property type="match status" value="1"/>
</dbReference>
<organism evidence="3 4">
    <name type="scientific">Pallidibacillus thermolactis</name>
    <dbReference type="NCBI Taxonomy" id="251051"/>
    <lineage>
        <taxon>Bacteria</taxon>
        <taxon>Bacillati</taxon>
        <taxon>Bacillota</taxon>
        <taxon>Bacilli</taxon>
        <taxon>Bacillales</taxon>
        <taxon>Bacillaceae</taxon>
        <taxon>Pallidibacillus</taxon>
    </lineage>
</organism>